<dbReference type="InterPro" id="IPR038056">
    <property type="entry name" value="YjbR-like_sf"/>
</dbReference>
<reference evidence="2" key="1">
    <citation type="submission" date="2016-10" db="EMBL/GenBank/DDBJ databases">
        <authorList>
            <person name="Varghese N."/>
            <person name="Submissions S."/>
        </authorList>
    </citation>
    <scope>NUCLEOTIDE SEQUENCE [LARGE SCALE GENOMIC DNA]</scope>
    <source>
        <strain evidence="2">CGMCC 1.8895</strain>
    </source>
</reference>
<dbReference type="Proteomes" id="UP000199008">
    <property type="component" value="Unassembled WGS sequence"/>
</dbReference>
<accession>A0A1G9FS40</accession>
<dbReference type="OrthoDB" id="9789813at2"/>
<dbReference type="EMBL" id="FNFY01000013">
    <property type="protein sequence ID" value="SDK90933.1"/>
    <property type="molecule type" value="Genomic_DNA"/>
</dbReference>
<dbReference type="InterPro" id="IPR058532">
    <property type="entry name" value="YjbR/MT2646/Rv2570-like"/>
</dbReference>
<dbReference type="PANTHER" id="PTHR35145">
    <property type="entry name" value="CYTOPLASMIC PROTEIN-RELATED"/>
    <property type="match status" value="1"/>
</dbReference>
<proteinExistence type="predicted"/>
<dbReference type="GO" id="GO:0003677">
    <property type="term" value="F:DNA binding"/>
    <property type="evidence" value="ECO:0007669"/>
    <property type="project" value="UniProtKB-KW"/>
</dbReference>
<evidence type="ECO:0000313" key="2">
    <source>
        <dbReference type="Proteomes" id="UP000199008"/>
    </source>
</evidence>
<dbReference type="STRING" id="576118.SAMN05216216_11365"/>
<sequence length="118" mass="13726">MIQREDIFDFVSERYGVRPDYPWKGNTTYAVLRHKDNEKWFGLVMDITAGKLGLDSDEKIDVLNVKVRKEFVGPLREKAGIYKAYHMDKNNWVTINLDEVGKPGEIQDLIAESYELTE</sequence>
<protein>
    <submittedName>
        <fullName evidence="1">Predicted DNA-binding protein, MmcQ/YjbR family</fullName>
    </submittedName>
</protein>
<keyword evidence="2" id="KW-1185">Reference proteome</keyword>
<evidence type="ECO:0000313" key="1">
    <source>
        <dbReference type="EMBL" id="SDK90933.1"/>
    </source>
</evidence>
<dbReference type="Pfam" id="PF04237">
    <property type="entry name" value="YjbR"/>
    <property type="match status" value="1"/>
</dbReference>
<dbReference type="PANTHER" id="PTHR35145:SF1">
    <property type="entry name" value="CYTOPLASMIC PROTEIN"/>
    <property type="match status" value="1"/>
</dbReference>
<dbReference type="InterPro" id="IPR007351">
    <property type="entry name" value="YjbR"/>
</dbReference>
<organism evidence="1 2">
    <name type="scientific">Lacicoccus qingdaonensis</name>
    <dbReference type="NCBI Taxonomy" id="576118"/>
    <lineage>
        <taxon>Bacteria</taxon>
        <taxon>Bacillati</taxon>
        <taxon>Bacillota</taxon>
        <taxon>Bacilli</taxon>
        <taxon>Bacillales</taxon>
        <taxon>Salinicoccaceae</taxon>
        <taxon>Lacicoccus</taxon>
    </lineage>
</organism>
<name>A0A1G9FS40_9BACL</name>
<dbReference type="Gene3D" id="3.90.1150.30">
    <property type="match status" value="1"/>
</dbReference>
<keyword evidence="1" id="KW-0238">DNA-binding</keyword>
<dbReference type="RefSeq" id="WP_092986531.1">
    <property type="nucleotide sequence ID" value="NZ_FNFY01000013.1"/>
</dbReference>
<dbReference type="SUPFAM" id="SSF142906">
    <property type="entry name" value="YjbR-like"/>
    <property type="match status" value="1"/>
</dbReference>
<gene>
    <name evidence="1" type="ORF">SAMN05216216_11365</name>
</gene>
<dbReference type="AlphaFoldDB" id="A0A1G9FS40"/>